<evidence type="ECO:0008006" key="3">
    <source>
        <dbReference type="Google" id="ProtNLM"/>
    </source>
</evidence>
<protein>
    <recommendedName>
        <fullName evidence="3">Pilus assembly protein PilM</fullName>
    </recommendedName>
</protein>
<organism evidence="1 2">
    <name type="scientific">Piscirickettsia litoralis</name>
    <dbReference type="NCBI Taxonomy" id="1891921"/>
    <lineage>
        <taxon>Bacteria</taxon>
        <taxon>Pseudomonadati</taxon>
        <taxon>Pseudomonadota</taxon>
        <taxon>Gammaproteobacteria</taxon>
        <taxon>Thiotrichales</taxon>
        <taxon>Piscirickettsiaceae</taxon>
        <taxon>Piscirickettsia</taxon>
    </lineage>
</organism>
<dbReference type="RefSeq" id="WP_069312916.1">
    <property type="nucleotide sequence ID" value="NZ_MDTU01000001.1"/>
</dbReference>
<proteinExistence type="predicted"/>
<dbReference type="EMBL" id="MDTU01000001">
    <property type="protein sequence ID" value="ODN43117.1"/>
    <property type="molecule type" value="Genomic_DNA"/>
</dbReference>
<dbReference type="Proteomes" id="UP000094329">
    <property type="component" value="Unassembled WGS sequence"/>
</dbReference>
<name>A0ABX3A4E4_9GAMM</name>
<sequence length="287" mass="33036">MLFLARKHKKYRQVGINWDRQCLYIAESEWTKCSGLKLANYSKIPFKCALEQSLSLTIKKCFSYLNNKKIVLSLNYQNLLESRTEVDKKIKLSLCKKQAMSNMAAQWQLDVNSLCFYANYFYSNKKYYLDIIAVRKLTLYQLTSALTSNALSVFAVNVDIYALFDLCQKLIPDKNITDGLVVKANQEGCLFYLIDNEKVYIEPIFRQINDHTHLEKVIGEVAEVVNILSNHSGDDKIMDIFIFGSENIINVKNFNVYNLSKLIKGKFDFDAECDDLALALALSYRAL</sequence>
<evidence type="ECO:0000313" key="2">
    <source>
        <dbReference type="Proteomes" id="UP000094329"/>
    </source>
</evidence>
<keyword evidence="2" id="KW-1185">Reference proteome</keyword>
<accession>A0ABX3A4E4</accession>
<reference evidence="1 2" key="1">
    <citation type="submission" date="2016-08" db="EMBL/GenBank/DDBJ databases">
        <title>Draft genome sequence of Candidatus Piscirickettsia litoralis, from seawater.</title>
        <authorList>
            <person name="Wan X."/>
            <person name="Lee A.J."/>
            <person name="Hou S."/>
            <person name="Donachie S.P."/>
        </authorList>
    </citation>
    <scope>NUCLEOTIDE SEQUENCE [LARGE SCALE GENOMIC DNA]</scope>
    <source>
        <strain evidence="1 2">Y2</strain>
    </source>
</reference>
<gene>
    <name evidence="1" type="ORF">BGC07_09600</name>
</gene>
<evidence type="ECO:0000313" key="1">
    <source>
        <dbReference type="EMBL" id="ODN43117.1"/>
    </source>
</evidence>
<comment type="caution">
    <text evidence="1">The sequence shown here is derived from an EMBL/GenBank/DDBJ whole genome shotgun (WGS) entry which is preliminary data.</text>
</comment>